<feature type="compositionally biased region" description="Basic and acidic residues" evidence="1">
    <location>
        <begin position="70"/>
        <end position="86"/>
    </location>
</feature>
<feature type="region of interest" description="Disordered" evidence="1">
    <location>
        <begin position="55"/>
        <end position="86"/>
    </location>
</feature>
<feature type="region of interest" description="Disordered" evidence="1">
    <location>
        <begin position="289"/>
        <end position="326"/>
    </location>
</feature>
<reference evidence="2" key="2">
    <citation type="submission" date="2020-08" db="EMBL/GenBank/DDBJ databases">
        <title>Plant Genome Project.</title>
        <authorList>
            <person name="Zhang R.-G."/>
        </authorList>
    </citation>
    <scope>NUCLEOTIDE SEQUENCE</scope>
    <source>
        <strain evidence="2">Huo1</strain>
        <tissue evidence="2">Leaf</tissue>
    </source>
</reference>
<reference evidence="2" key="1">
    <citation type="submission" date="2018-01" db="EMBL/GenBank/DDBJ databases">
        <authorList>
            <person name="Mao J.F."/>
        </authorList>
    </citation>
    <scope>NUCLEOTIDE SEQUENCE</scope>
    <source>
        <strain evidence="2">Huo1</strain>
        <tissue evidence="2">Leaf</tissue>
    </source>
</reference>
<feature type="region of interest" description="Disordered" evidence="1">
    <location>
        <begin position="158"/>
        <end position="229"/>
    </location>
</feature>
<evidence type="ECO:0000256" key="1">
    <source>
        <dbReference type="SAM" id="MobiDB-lite"/>
    </source>
</evidence>
<feature type="compositionally biased region" description="Acidic residues" evidence="1">
    <location>
        <begin position="291"/>
        <end position="303"/>
    </location>
</feature>
<dbReference type="Proteomes" id="UP000298416">
    <property type="component" value="Unassembled WGS sequence"/>
</dbReference>
<gene>
    <name evidence="2" type="ORF">SASPL_141323</name>
</gene>
<evidence type="ECO:0000313" key="3">
    <source>
        <dbReference type="Proteomes" id="UP000298416"/>
    </source>
</evidence>
<evidence type="ECO:0000313" key="2">
    <source>
        <dbReference type="EMBL" id="KAG6399838.1"/>
    </source>
</evidence>
<dbReference type="EMBL" id="PNBA02000015">
    <property type="protein sequence ID" value="KAG6399838.1"/>
    <property type="molecule type" value="Genomic_DNA"/>
</dbReference>
<accession>A0A8X8ZCR5</accession>
<sequence length="355" mass="39434">MTNRVESCTEPIVVTSAGIIRGLEQFPASSGARDSTALAFQHVLASLARIEARLDASERRSASAQPPPRPEPKPPYEDWQRGRGEMGRQRPILSPATFVASQQYLGLVGPSTKIAIQPPRTDPLPWDRYGEGSESFQELRHTAWDNPVHKLDDQPGRLATEWDRNGGGSVGFRGRRHTAWDNPMNRLDDQPGRLATEGDRNDGGSVGFRGRRPTAWDNPALGFDDQPGRLAPKWDNAWGRQEGGRNSDQPRYDHYHVEEPRYEIMRALRFDGSDVGNLDYEESASIYYPDYDCDSEGYDEDDDRPPPQRHEEVSQELRKSPPVAGNTNVLQNIVIDVAADSGVAHEKVVSAGIGG</sequence>
<protein>
    <submittedName>
        <fullName evidence="2">Uncharacterized protein</fullName>
    </submittedName>
</protein>
<comment type="caution">
    <text evidence="2">The sequence shown here is derived from an EMBL/GenBank/DDBJ whole genome shotgun (WGS) entry which is preliminary data.</text>
</comment>
<keyword evidence="3" id="KW-1185">Reference proteome</keyword>
<dbReference type="AlphaFoldDB" id="A0A8X8ZCR5"/>
<proteinExistence type="predicted"/>
<organism evidence="2">
    <name type="scientific">Salvia splendens</name>
    <name type="common">Scarlet sage</name>
    <dbReference type="NCBI Taxonomy" id="180675"/>
    <lineage>
        <taxon>Eukaryota</taxon>
        <taxon>Viridiplantae</taxon>
        <taxon>Streptophyta</taxon>
        <taxon>Embryophyta</taxon>
        <taxon>Tracheophyta</taxon>
        <taxon>Spermatophyta</taxon>
        <taxon>Magnoliopsida</taxon>
        <taxon>eudicotyledons</taxon>
        <taxon>Gunneridae</taxon>
        <taxon>Pentapetalae</taxon>
        <taxon>asterids</taxon>
        <taxon>lamiids</taxon>
        <taxon>Lamiales</taxon>
        <taxon>Lamiaceae</taxon>
        <taxon>Nepetoideae</taxon>
        <taxon>Mentheae</taxon>
        <taxon>Salviinae</taxon>
        <taxon>Salvia</taxon>
        <taxon>Salvia subgen. Calosphace</taxon>
        <taxon>core Calosphace</taxon>
    </lineage>
</organism>
<feature type="compositionally biased region" description="Basic and acidic residues" evidence="1">
    <location>
        <begin position="304"/>
        <end position="319"/>
    </location>
</feature>
<name>A0A8X8ZCR5_SALSN</name>
<feature type="compositionally biased region" description="Basic and acidic residues" evidence="1">
    <location>
        <begin position="186"/>
        <end position="202"/>
    </location>
</feature>